<dbReference type="AlphaFoldDB" id="A0A1I1H4C0"/>
<keyword evidence="1" id="KW-0812">Transmembrane</keyword>
<organism evidence="2 3">
    <name type="scientific">Fructobacillus durionis</name>
    <dbReference type="NCBI Taxonomy" id="283737"/>
    <lineage>
        <taxon>Bacteria</taxon>
        <taxon>Bacillati</taxon>
        <taxon>Bacillota</taxon>
        <taxon>Bacilli</taxon>
        <taxon>Lactobacillales</taxon>
        <taxon>Lactobacillaceae</taxon>
        <taxon>Fructobacillus</taxon>
    </lineage>
</organism>
<evidence type="ECO:0000313" key="3">
    <source>
        <dbReference type="Proteomes" id="UP000199376"/>
    </source>
</evidence>
<dbReference type="RefSeq" id="WP_091503022.1">
    <property type="nucleotide sequence ID" value="NZ_FOLI01000006.1"/>
</dbReference>
<feature type="transmembrane region" description="Helical" evidence="1">
    <location>
        <begin position="39"/>
        <end position="61"/>
    </location>
</feature>
<evidence type="ECO:0000256" key="1">
    <source>
        <dbReference type="SAM" id="Phobius"/>
    </source>
</evidence>
<accession>A0A1I1H4C0</accession>
<dbReference type="Proteomes" id="UP000199376">
    <property type="component" value="Unassembled WGS sequence"/>
</dbReference>
<feature type="transmembrane region" description="Helical" evidence="1">
    <location>
        <begin position="12"/>
        <end position="33"/>
    </location>
</feature>
<protein>
    <submittedName>
        <fullName evidence="2">Uncharacterized protein</fullName>
    </submittedName>
</protein>
<keyword evidence="3" id="KW-1185">Reference proteome</keyword>
<dbReference type="STRING" id="283737.SAMN05660453_1214"/>
<keyword evidence="1" id="KW-0472">Membrane</keyword>
<reference evidence="3" key="1">
    <citation type="submission" date="2016-10" db="EMBL/GenBank/DDBJ databases">
        <authorList>
            <person name="Varghese N."/>
            <person name="Submissions S."/>
        </authorList>
    </citation>
    <scope>NUCLEOTIDE SEQUENCE [LARGE SCALE GENOMIC DNA]</scope>
    <source>
        <strain evidence="3">DSM 19113</strain>
    </source>
</reference>
<proteinExistence type="predicted"/>
<evidence type="ECO:0000313" key="2">
    <source>
        <dbReference type="EMBL" id="SFC16030.1"/>
    </source>
</evidence>
<sequence length="67" mass="7938">MKQKKTFNNFWRYFLTAFLAITIAEILQILIPALAKPMWVNLLTFLLVYFLVSTTITVIVTRMNRKK</sequence>
<dbReference type="EMBL" id="FOLI01000006">
    <property type="protein sequence ID" value="SFC16030.1"/>
    <property type="molecule type" value="Genomic_DNA"/>
</dbReference>
<gene>
    <name evidence="2" type="ORF">SAMN05660453_1214</name>
</gene>
<name>A0A1I1H4C0_9LACO</name>
<keyword evidence="1" id="KW-1133">Transmembrane helix</keyword>